<dbReference type="PROSITE" id="PS51186">
    <property type="entry name" value="GNAT"/>
    <property type="match status" value="1"/>
</dbReference>
<evidence type="ECO:0000259" key="1">
    <source>
        <dbReference type="PROSITE" id="PS51186"/>
    </source>
</evidence>
<dbReference type="Pfam" id="PF00583">
    <property type="entry name" value="Acetyltransf_1"/>
    <property type="match status" value="1"/>
</dbReference>
<keyword evidence="3" id="KW-1185">Reference proteome</keyword>
<sequence>MNAAGHAAPFVIRDVTDPWRMRDLEELQATCFGYADRELLPGTMLRISAVTGGVLLGAYPAGDPDGKPVGHAFGFPALQDGRTWHHSHQLVVLPEWRGSGLAVALKLAQRERVLAQGLRRMTWTFDPLVARNARLNLGKLGARAVAYLPEFYALGGSRETAFPSDRLMVEWDLSVPLEARPAPAPQGVRVLEARPDGLPGPVQEGREGPALLAEVPTRVDALPGEARLAWRLALREVLVGALGRGYVVTDLAREGERAFYVLTPVV</sequence>
<dbReference type="InterPro" id="IPR000182">
    <property type="entry name" value="GNAT_dom"/>
</dbReference>
<name>A0ABT9MFA0_9DEIO</name>
<dbReference type="Gene3D" id="3.40.630.30">
    <property type="match status" value="1"/>
</dbReference>
<dbReference type="InterPro" id="IPR038764">
    <property type="entry name" value="GNAT_N_AcTrfase_prd"/>
</dbReference>
<dbReference type="PANTHER" id="PTHR41700">
    <property type="entry name" value="GCN5-RELATED N-ACETYLTRANSFERASE"/>
    <property type="match status" value="1"/>
</dbReference>
<dbReference type="Proteomes" id="UP001232163">
    <property type="component" value="Unassembled WGS sequence"/>
</dbReference>
<evidence type="ECO:0000313" key="3">
    <source>
        <dbReference type="Proteomes" id="UP001232163"/>
    </source>
</evidence>
<organism evidence="2 3">
    <name type="scientific">Deinococcus enclensis</name>
    <dbReference type="NCBI Taxonomy" id="1049582"/>
    <lineage>
        <taxon>Bacteria</taxon>
        <taxon>Thermotogati</taxon>
        <taxon>Deinococcota</taxon>
        <taxon>Deinococci</taxon>
        <taxon>Deinococcales</taxon>
        <taxon>Deinococcaceae</taxon>
        <taxon>Deinococcus</taxon>
    </lineage>
</organism>
<dbReference type="SUPFAM" id="SSF55729">
    <property type="entry name" value="Acyl-CoA N-acyltransferases (Nat)"/>
    <property type="match status" value="1"/>
</dbReference>
<accession>A0ABT9MFA0</accession>
<reference evidence="2 3" key="1">
    <citation type="submission" date="2023-07" db="EMBL/GenBank/DDBJ databases">
        <title>Genomic Encyclopedia of Type Strains, Phase IV (KMG-IV): sequencing the most valuable type-strain genomes for metagenomic binning, comparative biology and taxonomic classification.</title>
        <authorList>
            <person name="Goeker M."/>
        </authorList>
    </citation>
    <scope>NUCLEOTIDE SEQUENCE [LARGE SCALE GENOMIC DNA]</scope>
    <source>
        <strain evidence="2 3">NIO-1023</strain>
    </source>
</reference>
<dbReference type="EMBL" id="JAURUR010000010">
    <property type="protein sequence ID" value="MDP9765267.1"/>
    <property type="molecule type" value="Genomic_DNA"/>
</dbReference>
<proteinExistence type="predicted"/>
<dbReference type="InterPro" id="IPR016181">
    <property type="entry name" value="Acyl_CoA_acyltransferase"/>
</dbReference>
<comment type="caution">
    <text evidence="2">The sequence shown here is derived from an EMBL/GenBank/DDBJ whole genome shotgun (WGS) entry which is preliminary data.</text>
</comment>
<dbReference type="RefSeq" id="WP_370568080.1">
    <property type="nucleotide sequence ID" value="NZ_JAURUR010000010.1"/>
</dbReference>
<evidence type="ECO:0000313" key="2">
    <source>
        <dbReference type="EMBL" id="MDP9765267.1"/>
    </source>
</evidence>
<protein>
    <submittedName>
        <fullName evidence="2">GNAT superfamily acetyltransferase</fullName>
    </submittedName>
</protein>
<dbReference type="CDD" id="cd04301">
    <property type="entry name" value="NAT_SF"/>
    <property type="match status" value="1"/>
</dbReference>
<gene>
    <name evidence="2" type="ORF">QO006_002715</name>
</gene>
<feature type="domain" description="N-acetyltransferase" evidence="1">
    <location>
        <begin position="10"/>
        <end position="178"/>
    </location>
</feature>
<dbReference type="PANTHER" id="PTHR41700:SF1">
    <property type="entry name" value="N-ACETYLTRANSFERASE DOMAIN-CONTAINING PROTEIN"/>
    <property type="match status" value="1"/>
</dbReference>